<dbReference type="InterPro" id="IPR032675">
    <property type="entry name" value="LRR_dom_sf"/>
</dbReference>
<proteinExistence type="predicted"/>
<dbReference type="Gene3D" id="3.80.10.10">
    <property type="entry name" value="Ribonuclease Inhibitor"/>
    <property type="match status" value="1"/>
</dbReference>
<protein>
    <recommendedName>
        <fullName evidence="5">Disease resistance R13L4/SHOC-2-like LRR domain-containing protein</fullName>
    </recommendedName>
</protein>
<dbReference type="Proteomes" id="UP001642360">
    <property type="component" value="Unassembled WGS sequence"/>
</dbReference>
<dbReference type="PANTHER" id="PTHR36766:SF30">
    <property type="entry name" value="TIR-NBS TYPE DISEASE RESISTANCE PROTEIN-RELATED"/>
    <property type="match status" value="1"/>
</dbReference>
<comment type="caution">
    <text evidence="6">The sequence shown here is derived from an EMBL/GenBank/DDBJ whole genome shotgun (WGS) entry which is preliminary data.</text>
</comment>
<organism evidence="6 7">
    <name type="scientific">Ilex paraguariensis</name>
    <name type="common">yerba mate</name>
    <dbReference type="NCBI Taxonomy" id="185542"/>
    <lineage>
        <taxon>Eukaryota</taxon>
        <taxon>Viridiplantae</taxon>
        <taxon>Streptophyta</taxon>
        <taxon>Embryophyta</taxon>
        <taxon>Tracheophyta</taxon>
        <taxon>Spermatophyta</taxon>
        <taxon>Magnoliopsida</taxon>
        <taxon>eudicotyledons</taxon>
        <taxon>Gunneridae</taxon>
        <taxon>Pentapetalae</taxon>
        <taxon>asterids</taxon>
        <taxon>campanulids</taxon>
        <taxon>Aquifoliales</taxon>
        <taxon>Aquifoliaceae</taxon>
        <taxon>Ilex</taxon>
    </lineage>
</organism>
<sequence length="271" mass="31287">MYELRLEKEIGKEIVKKCGCIPLAIKAIAGFVREENIEPARDMVNCYLSKLISRCLVEVVQRRSYDGIIYSCKMHDMVLDLSHIKLDKITIRDLWHWITSQKHLAYLNLRNVTKLVELPDSIGKIWGLHILILGECKNLKKLSALITSIPKLTVLDMGNCPLLQCLPQGLLRLSNLQELYGFKITSLTDVEGCHLGEPRGLSSLLMEWARVQSAMFELRFLEVSRCDSLQSFPCDFKTLGYWKKGEEEIKKEEKEEEEDIKKEETKEEEVK</sequence>
<keyword evidence="1" id="KW-0433">Leucine-rich repeat</keyword>
<evidence type="ECO:0000256" key="3">
    <source>
        <dbReference type="ARBA" id="ARBA00022821"/>
    </source>
</evidence>
<dbReference type="PANTHER" id="PTHR36766">
    <property type="entry name" value="PLANT BROAD-SPECTRUM MILDEW RESISTANCE PROTEIN RPW8"/>
    <property type="match status" value="1"/>
</dbReference>
<dbReference type="InterPro" id="IPR042197">
    <property type="entry name" value="Apaf_helical"/>
</dbReference>
<feature type="region of interest" description="Disordered" evidence="4">
    <location>
        <begin position="248"/>
        <end position="271"/>
    </location>
</feature>
<evidence type="ECO:0000313" key="7">
    <source>
        <dbReference type="Proteomes" id="UP001642360"/>
    </source>
</evidence>
<feature type="domain" description="Disease resistance R13L4/SHOC-2-like LRR" evidence="5">
    <location>
        <begin position="78"/>
        <end position="215"/>
    </location>
</feature>
<dbReference type="Pfam" id="PF23598">
    <property type="entry name" value="LRR_14"/>
    <property type="match status" value="1"/>
</dbReference>
<evidence type="ECO:0000256" key="2">
    <source>
        <dbReference type="ARBA" id="ARBA00022737"/>
    </source>
</evidence>
<gene>
    <name evidence="6" type="ORF">ILEXP_LOCUS30940</name>
</gene>
<reference evidence="6 7" key="1">
    <citation type="submission" date="2024-02" db="EMBL/GenBank/DDBJ databases">
        <authorList>
            <person name="Vignale AGUSTIN F."/>
            <person name="Sosa J E."/>
            <person name="Modenutti C."/>
        </authorList>
    </citation>
    <scope>NUCLEOTIDE SEQUENCE [LARGE SCALE GENOMIC DNA]</scope>
</reference>
<keyword evidence="2" id="KW-0677">Repeat</keyword>
<dbReference type="Gene3D" id="1.10.8.430">
    <property type="entry name" value="Helical domain of apoptotic protease-activating factors"/>
    <property type="match status" value="1"/>
</dbReference>
<evidence type="ECO:0000313" key="6">
    <source>
        <dbReference type="EMBL" id="CAK9162104.1"/>
    </source>
</evidence>
<dbReference type="GO" id="GO:0006952">
    <property type="term" value="P:defense response"/>
    <property type="evidence" value="ECO:0007669"/>
    <property type="project" value="UniProtKB-KW"/>
</dbReference>
<evidence type="ECO:0000259" key="5">
    <source>
        <dbReference type="Pfam" id="PF23598"/>
    </source>
</evidence>
<keyword evidence="3" id="KW-0611">Plant defense</keyword>
<evidence type="ECO:0000256" key="4">
    <source>
        <dbReference type="SAM" id="MobiDB-lite"/>
    </source>
</evidence>
<evidence type="ECO:0000256" key="1">
    <source>
        <dbReference type="ARBA" id="ARBA00022614"/>
    </source>
</evidence>
<dbReference type="SUPFAM" id="SSF52058">
    <property type="entry name" value="L domain-like"/>
    <property type="match status" value="1"/>
</dbReference>
<keyword evidence="7" id="KW-1185">Reference proteome</keyword>
<dbReference type="AlphaFoldDB" id="A0ABC8SY41"/>
<dbReference type="InterPro" id="IPR055414">
    <property type="entry name" value="LRR_R13L4/SHOC2-like"/>
</dbReference>
<dbReference type="EMBL" id="CAUOFW020003793">
    <property type="protein sequence ID" value="CAK9162104.1"/>
    <property type="molecule type" value="Genomic_DNA"/>
</dbReference>
<accession>A0ABC8SY41</accession>
<name>A0ABC8SY41_9AQUA</name>